<keyword evidence="5" id="KW-1185">Reference proteome</keyword>
<dbReference type="PANTHER" id="PTHR43877:SF2">
    <property type="entry name" value="AMINOALKYLPHOSPHONATE N-ACETYLTRANSFERASE-RELATED"/>
    <property type="match status" value="1"/>
</dbReference>
<name>A0A937K2Y2_9BACT</name>
<sequence>MLKLFRTDSEHRDYEKLTDLLNEDLAGRYKVEPSLFAKINEKRLSWAVVLYHGEVAIGCGAIRPFEENSVEIKRVYIHPDHRGSGAAYQLLAELENWAKEMSYSRIVLETGTGQPEAIKFYKKHGYTSIPNYCEGTSASRCFEKMLKHDQKQCVAG</sequence>
<accession>A0A937K2Y2</accession>
<dbReference type="SUPFAM" id="SSF55729">
    <property type="entry name" value="Acyl-CoA N-acyltransferases (Nat)"/>
    <property type="match status" value="1"/>
</dbReference>
<evidence type="ECO:0000256" key="2">
    <source>
        <dbReference type="ARBA" id="ARBA00023315"/>
    </source>
</evidence>
<dbReference type="GO" id="GO:0016747">
    <property type="term" value="F:acyltransferase activity, transferring groups other than amino-acyl groups"/>
    <property type="evidence" value="ECO:0007669"/>
    <property type="project" value="InterPro"/>
</dbReference>
<dbReference type="Pfam" id="PF00583">
    <property type="entry name" value="Acetyltransf_1"/>
    <property type="match status" value="1"/>
</dbReference>
<feature type="domain" description="N-acetyltransferase" evidence="3">
    <location>
        <begin position="3"/>
        <end position="147"/>
    </location>
</feature>
<evidence type="ECO:0000259" key="3">
    <source>
        <dbReference type="PROSITE" id="PS51186"/>
    </source>
</evidence>
<keyword evidence="2" id="KW-0012">Acyltransferase</keyword>
<reference evidence="4" key="1">
    <citation type="submission" date="2021-01" db="EMBL/GenBank/DDBJ databases">
        <title>Fulvivirga kasyanovii gen. nov., sp nov., a novel member of the phylum Bacteroidetes isolated from seawater in a mussel farm.</title>
        <authorList>
            <person name="Zhao L.-H."/>
            <person name="Wang Z.-J."/>
        </authorList>
    </citation>
    <scope>NUCLEOTIDE SEQUENCE</scope>
    <source>
        <strain evidence="4">2943</strain>
    </source>
</reference>
<comment type="caution">
    <text evidence="4">The sequence shown here is derived from an EMBL/GenBank/DDBJ whole genome shotgun (WGS) entry which is preliminary data.</text>
</comment>
<dbReference type="RefSeq" id="WP_202246633.1">
    <property type="nucleotide sequence ID" value="NZ_JAESIY010000018.1"/>
</dbReference>
<protein>
    <submittedName>
        <fullName evidence="4">GNAT family N-acetyltransferase</fullName>
    </submittedName>
</protein>
<dbReference type="InterPro" id="IPR000182">
    <property type="entry name" value="GNAT_dom"/>
</dbReference>
<dbReference type="InterPro" id="IPR016181">
    <property type="entry name" value="Acyl_CoA_acyltransferase"/>
</dbReference>
<dbReference type="Proteomes" id="UP000659388">
    <property type="component" value="Unassembled WGS sequence"/>
</dbReference>
<dbReference type="PANTHER" id="PTHR43877">
    <property type="entry name" value="AMINOALKYLPHOSPHONATE N-ACETYLTRANSFERASE-RELATED-RELATED"/>
    <property type="match status" value="1"/>
</dbReference>
<keyword evidence="1" id="KW-0808">Transferase</keyword>
<dbReference type="PROSITE" id="PS51186">
    <property type="entry name" value="GNAT"/>
    <property type="match status" value="1"/>
</dbReference>
<evidence type="ECO:0000313" key="4">
    <source>
        <dbReference type="EMBL" id="MBL3658840.1"/>
    </source>
</evidence>
<evidence type="ECO:0000256" key="1">
    <source>
        <dbReference type="ARBA" id="ARBA00022679"/>
    </source>
</evidence>
<dbReference type="AlphaFoldDB" id="A0A937K2Y2"/>
<dbReference type="CDD" id="cd04301">
    <property type="entry name" value="NAT_SF"/>
    <property type="match status" value="1"/>
</dbReference>
<dbReference type="Gene3D" id="3.40.630.30">
    <property type="match status" value="1"/>
</dbReference>
<evidence type="ECO:0000313" key="5">
    <source>
        <dbReference type="Proteomes" id="UP000659388"/>
    </source>
</evidence>
<gene>
    <name evidence="4" type="ORF">JL102_22010</name>
</gene>
<organism evidence="4 5">
    <name type="scientific">Fulvivirga sediminis</name>
    <dbReference type="NCBI Taxonomy" id="2803949"/>
    <lineage>
        <taxon>Bacteria</taxon>
        <taxon>Pseudomonadati</taxon>
        <taxon>Bacteroidota</taxon>
        <taxon>Cytophagia</taxon>
        <taxon>Cytophagales</taxon>
        <taxon>Fulvivirgaceae</taxon>
        <taxon>Fulvivirga</taxon>
    </lineage>
</organism>
<dbReference type="InterPro" id="IPR050832">
    <property type="entry name" value="Bact_Acetyltransf"/>
</dbReference>
<proteinExistence type="predicted"/>
<dbReference type="EMBL" id="JAESIY010000018">
    <property type="protein sequence ID" value="MBL3658840.1"/>
    <property type="molecule type" value="Genomic_DNA"/>
</dbReference>